<dbReference type="HOGENOM" id="CLU_067581_0_0_1"/>
<dbReference type="PANTHER" id="PTHR22618:SF2">
    <property type="entry name" value="PROTEIN O-MANNOSE KINASE"/>
    <property type="match status" value="1"/>
</dbReference>
<keyword evidence="19" id="KW-1185">Reference proteome</keyword>
<evidence type="ECO:0000313" key="19">
    <source>
        <dbReference type="Proteomes" id="UP000008144"/>
    </source>
</evidence>
<dbReference type="InParanoid" id="F6SIM0"/>
<dbReference type="STRING" id="7719.ENSCINP00000015774"/>
<evidence type="ECO:0000256" key="3">
    <source>
        <dbReference type="ARBA" id="ARBA00015906"/>
    </source>
</evidence>
<dbReference type="GO" id="GO:0016773">
    <property type="term" value="F:phosphotransferase activity, alcohol group as acceptor"/>
    <property type="evidence" value="ECO:0000318"/>
    <property type="project" value="GO_Central"/>
</dbReference>
<evidence type="ECO:0000256" key="16">
    <source>
        <dbReference type="ARBA" id="ARBA00030430"/>
    </source>
</evidence>
<reference evidence="18" key="3">
    <citation type="submission" date="2025-08" db="UniProtKB">
        <authorList>
            <consortium name="Ensembl"/>
        </authorList>
    </citation>
    <scope>IDENTIFICATION</scope>
</reference>
<keyword evidence="7" id="KW-0418">Kinase</keyword>
<dbReference type="GO" id="GO:0005789">
    <property type="term" value="C:endoplasmic reticulum membrane"/>
    <property type="evidence" value="ECO:0000318"/>
    <property type="project" value="GO_Central"/>
</dbReference>
<dbReference type="InterPro" id="IPR011009">
    <property type="entry name" value="Kinase-like_dom_sf"/>
</dbReference>
<dbReference type="InterPro" id="IPR001245">
    <property type="entry name" value="Ser-Thr/Tyr_kinase_cat_dom"/>
</dbReference>
<reference evidence="19" key="1">
    <citation type="journal article" date="2002" name="Science">
        <title>The draft genome of Ciona intestinalis: insights into chordate and vertebrate origins.</title>
        <authorList>
            <person name="Dehal P."/>
            <person name="Satou Y."/>
            <person name="Campbell R.K."/>
            <person name="Chapman J."/>
            <person name="Degnan B."/>
            <person name="De Tomaso A."/>
            <person name="Davidson B."/>
            <person name="Di Gregorio A."/>
            <person name="Gelpke M."/>
            <person name="Goodstein D.M."/>
            <person name="Harafuji N."/>
            <person name="Hastings K.E."/>
            <person name="Ho I."/>
            <person name="Hotta K."/>
            <person name="Huang W."/>
            <person name="Kawashima T."/>
            <person name="Lemaire P."/>
            <person name="Martinez D."/>
            <person name="Meinertzhagen I.A."/>
            <person name="Necula S."/>
            <person name="Nonaka M."/>
            <person name="Putnam N."/>
            <person name="Rash S."/>
            <person name="Saiga H."/>
            <person name="Satake M."/>
            <person name="Terry A."/>
            <person name="Yamada L."/>
            <person name="Wang H.G."/>
            <person name="Awazu S."/>
            <person name="Azumi K."/>
            <person name="Boore J."/>
            <person name="Branno M."/>
            <person name="Chin-Bow S."/>
            <person name="DeSantis R."/>
            <person name="Doyle S."/>
            <person name="Francino P."/>
            <person name="Keys D.N."/>
            <person name="Haga S."/>
            <person name="Hayashi H."/>
            <person name="Hino K."/>
            <person name="Imai K.S."/>
            <person name="Inaba K."/>
            <person name="Kano S."/>
            <person name="Kobayashi K."/>
            <person name="Kobayashi M."/>
            <person name="Lee B.I."/>
            <person name="Makabe K.W."/>
            <person name="Manohar C."/>
            <person name="Matassi G."/>
            <person name="Medina M."/>
            <person name="Mochizuki Y."/>
            <person name="Mount S."/>
            <person name="Morishita T."/>
            <person name="Miura S."/>
            <person name="Nakayama A."/>
            <person name="Nishizaka S."/>
            <person name="Nomoto H."/>
            <person name="Ohta F."/>
            <person name="Oishi K."/>
            <person name="Rigoutsos I."/>
            <person name="Sano M."/>
            <person name="Sasaki A."/>
            <person name="Sasakura Y."/>
            <person name="Shoguchi E."/>
            <person name="Shin-i T."/>
            <person name="Spagnuolo A."/>
            <person name="Stainier D."/>
            <person name="Suzuki M.M."/>
            <person name="Tassy O."/>
            <person name="Takatori N."/>
            <person name="Tokuoka M."/>
            <person name="Yagi K."/>
            <person name="Yoshizaki F."/>
            <person name="Wada S."/>
            <person name="Zhang C."/>
            <person name="Hyatt P.D."/>
            <person name="Larimer F."/>
            <person name="Detter C."/>
            <person name="Doggett N."/>
            <person name="Glavina T."/>
            <person name="Hawkins T."/>
            <person name="Richardson P."/>
            <person name="Lucas S."/>
            <person name="Kohara Y."/>
            <person name="Levine M."/>
            <person name="Satoh N."/>
            <person name="Rokhsar D.S."/>
        </authorList>
    </citation>
    <scope>NUCLEOTIDE SEQUENCE [LARGE SCALE GENOMIC DNA]</scope>
</reference>
<dbReference type="Proteomes" id="UP000008144">
    <property type="component" value="Chromosome 12"/>
</dbReference>
<dbReference type="FunFam" id="1.10.510.10:FF:000464">
    <property type="entry name" value="Protein O-mannose kinase"/>
    <property type="match status" value="1"/>
</dbReference>
<evidence type="ECO:0000256" key="11">
    <source>
        <dbReference type="ARBA" id="ARBA00022989"/>
    </source>
</evidence>
<evidence type="ECO:0000256" key="5">
    <source>
        <dbReference type="ARBA" id="ARBA00022692"/>
    </source>
</evidence>
<reference evidence="18" key="4">
    <citation type="submission" date="2025-09" db="UniProtKB">
        <authorList>
            <consortium name="Ensembl"/>
        </authorList>
    </citation>
    <scope>IDENTIFICATION</scope>
</reference>
<organism evidence="18 19">
    <name type="scientific">Ciona intestinalis</name>
    <name type="common">Transparent sea squirt</name>
    <name type="synonym">Ascidia intestinalis</name>
    <dbReference type="NCBI Taxonomy" id="7719"/>
    <lineage>
        <taxon>Eukaryota</taxon>
        <taxon>Metazoa</taxon>
        <taxon>Chordata</taxon>
        <taxon>Tunicata</taxon>
        <taxon>Ascidiacea</taxon>
        <taxon>Phlebobranchia</taxon>
        <taxon>Cionidae</taxon>
        <taxon>Ciona</taxon>
    </lineage>
</organism>
<dbReference type="EMBL" id="EAAA01000971">
    <property type="status" value="NOT_ANNOTATED_CDS"/>
    <property type="molecule type" value="Genomic_DNA"/>
</dbReference>
<keyword evidence="8" id="KW-0256">Endoplasmic reticulum</keyword>
<keyword evidence="10" id="KW-0735">Signal-anchor</keyword>
<evidence type="ECO:0000256" key="2">
    <source>
        <dbReference type="ARBA" id="ARBA00011932"/>
    </source>
</evidence>
<evidence type="ECO:0000256" key="9">
    <source>
        <dbReference type="ARBA" id="ARBA00022840"/>
    </source>
</evidence>
<evidence type="ECO:0000256" key="15">
    <source>
        <dbReference type="ARBA" id="ARBA00030304"/>
    </source>
</evidence>
<comment type="catalytic activity">
    <reaction evidence="14">
        <text>3-O-[beta-D-GalNAc-(1-&gt;3)-beta-D-GlcNAc-(1-&gt;4)-alpha-D-Man]-L-Thr-[protein] + ATP = 3-O-[beta-D-GalNAc-(1-&gt;3)-beta-D-GlcNAc-(1-&gt;4)-(O-6-P-alpha-D-Man)]-Thr-[protein] + ADP + H(+)</text>
        <dbReference type="Rhea" id="RHEA:52616"/>
        <dbReference type="Rhea" id="RHEA-COMP:13308"/>
        <dbReference type="Rhea" id="RHEA-COMP:13309"/>
        <dbReference type="ChEBI" id="CHEBI:15378"/>
        <dbReference type="ChEBI" id="CHEBI:30616"/>
        <dbReference type="ChEBI" id="CHEBI:136709"/>
        <dbReference type="ChEBI" id="CHEBI:136710"/>
        <dbReference type="ChEBI" id="CHEBI:456216"/>
        <dbReference type="EC" id="2.7.1.183"/>
    </reaction>
</comment>
<evidence type="ECO:0000313" key="18">
    <source>
        <dbReference type="Ensembl" id="ENSCINP00000015774.3"/>
    </source>
</evidence>
<sequence>MQKPIKLLKGARDRLRSNTFFRSTPSEVANLPKPDFRPSCAKNEFRIINMTSCHEILYCDAIFHNVEKGSYFNKGKTKKMQYGVWEGRRVAVAHSITSKVINTKADFNEHVTNLFRLQSPFVTQLIGFCNVSRIFFTEYHKRGSLDTYLNSNEHITSDATERLRLAVSYLKTLNFLHNQTEGSLVVCDSNDLKGALQNYLVTSDRRVILNDMDDLPLVNRYGKLIQCKHQEIDGLSHFLFSEFSYPKPFQHFNPYLLPSLDAKIDVYKIPDIVQAILLHSDSYRKASLNIWRKLMKINEECKDPSASTRPQTSKVLQAYENLLKSL</sequence>
<dbReference type="InterPro" id="IPR039318">
    <property type="entry name" value="POMK"/>
</dbReference>
<dbReference type="Gene3D" id="1.10.510.10">
    <property type="entry name" value="Transferase(Phosphotransferase) domain 1"/>
    <property type="match status" value="1"/>
</dbReference>
<proteinExistence type="predicted"/>
<dbReference type="FunCoup" id="F6SIM0">
    <property type="interactions" value="24"/>
</dbReference>
<evidence type="ECO:0000259" key="17">
    <source>
        <dbReference type="Pfam" id="PF07714"/>
    </source>
</evidence>
<dbReference type="Ensembl" id="ENSCINT00000015774.3">
    <property type="protein sequence ID" value="ENSCINP00000015774.3"/>
    <property type="gene ID" value="ENSCING00000007696.3"/>
</dbReference>
<keyword evidence="4" id="KW-0808">Transferase</keyword>
<evidence type="ECO:0000256" key="13">
    <source>
        <dbReference type="ARBA" id="ARBA00025665"/>
    </source>
</evidence>
<dbReference type="GO" id="GO:0004672">
    <property type="term" value="F:protein kinase activity"/>
    <property type="evidence" value="ECO:0007669"/>
    <property type="project" value="InterPro"/>
</dbReference>
<reference evidence="18" key="2">
    <citation type="journal article" date="2008" name="Genome Biol.">
        <title>Improved genome assembly and evidence-based global gene model set for the chordate Ciona intestinalis: new insight into intron and operon populations.</title>
        <authorList>
            <person name="Satou Y."/>
            <person name="Mineta K."/>
            <person name="Ogasawara M."/>
            <person name="Sasakura Y."/>
            <person name="Shoguchi E."/>
            <person name="Ueno K."/>
            <person name="Yamada L."/>
            <person name="Matsumoto J."/>
            <person name="Wasserscheid J."/>
            <person name="Dewar K."/>
            <person name="Wiley G.B."/>
            <person name="Macmil S.L."/>
            <person name="Roe B.A."/>
            <person name="Zeller R.W."/>
            <person name="Hastings K.E."/>
            <person name="Lemaire P."/>
            <person name="Lindquist E."/>
            <person name="Endo T."/>
            <person name="Hotta K."/>
            <person name="Inaba K."/>
        </authorList>
    </citation>
    <scope>NUCLEOTIDE SEQUENCE [LARGE SCALE GENOMIC DNA]</scope>
    <source>
        <strain evidence="18">wild type</strain>
    </source>
</reference>
<dbReference type="GeneTree" id="ENSGT00390000004945"/>
<dbReference type="GO" id="GO:0006493">
    <property type="term" value="P:protein O-linked glycosylation"/>
    <property type="evidence" value="ECO:0000318"/>
    <property type="project" value="GO_Central"/>
</dbReference>
<dbReference type="GO" id="GO:0019200">
    <property type="term" value="F:carbohydrate kinase activity"/>
    <property type="evidence" value="ECO:0000318"/>
    <property type="project" value="GO_Central"/>
</dbReference>
<evidence type="ECO:0000256" key="7">
    <source>
        <dbReference type="ARBA" id="ARBA00022777"/>
    </source>
</evidence>
<feature type="domain" description="Serine-threonine/tyrosine-protein kinase catalytic" evidence="17">
    <location>
        <begin position="85"/>
        <end position="179"/>
    </location>
</feature>
<keyword evidence="6" id="KW-0547">Nucleotide-binding</keyword>
<keyword evidence="5" id="KW-0812">Transmembrane</keyword>
<evidence type="ECO:0000256" key="4">
    <source>
        <dbReference type="ARBA" id="ARBA00022679"/>
    </source>
</evidence>
<evidence type="ECO:0000256" key="8">
    <source>
        <dbReference type="ARBA" id="ARBA00022824"/>
    </source>
</evidence>
<dbReference type="OMA" id="DVCHWII"/>
<evidence type="ECO:0000256" key="14">
    <source>
        <dbReference type="ARBA" id="ARBA00029343"/>
    </source>
</evidence>
<keyword evidence="12" id="KW-0472">Membrane</keyword>
<dbReference type="Pfam" id="PF07714">
    <property type="entry name" value="PK_Tyr_Ser-Thr"/>
    <property type="match status" value="1"/>
</dbReference>
<accession>F6SIM0</accession>
<comment type="subcellular location">
    <subcellularLocation>
        <location evidence="1">Endoplasmic reticulum membrane</location>
        <topology evidence="1">Single-pass type II membrane protein</topology>
    </subcellularLocation>
</comment>
<protein>
    <recommendedName>
        <fullName evidence="3">Protein O-mannose kinase</fullName>
        <ecNumber evidence="2">2.7.1.183</ecNumber>
    </recommendedName>
    <alternativeName>
        <fullName evidence="16">Protein kinase-like protein SgK196</fullName>
    </alternativeName>
    <alternativeName>
        <fullName evidence="15">Sugen kinase 196</fullName>
    </alternativeName>
</protein>
<dbReference type="PANTHER" id="PTHR22618">
    <property type="entry name" value="PROTEIN O-MANNOSE KINASE"/>
    <property type="match status" value="1"/>
</dbReference>
<evidence type="ECO:0000256" key="1">
    <source>
        <dbReference type="ARBA" id="ARBA00004648"/>
    </source>
</evidence>
<name>F6SIM0_CIOIN</name>
<keyword evidence="11" id="KW-1133">Transmembrane helix</keyword>
<comment type="function">
    <text evidence="13">Protein O-mannose kinase that specifically mediates phosphorylation at the 6-position of an O-mannose of the trisaccharide (N-acetylgalactosamine (GalNAc)-beta-1,3-N-acetylglucosamine (GlcNAc)-beta-1,4-mannose) to generate phosphorylated O-mannosyl trisaccharide (N-acetylgalactosamine-beta-1,3-N-acetylglucosamine-beta-1,4-(phosphate-6-)mannose). Phosphorylated O-mannosyl trisaccharide is a carbohydrate structure present in alpha-dystroglycan (DAG1), which is required for binding laminin G-like domain-containing extracellular proteins with high affinity. Only shows kinase activity when the GalNAc-beta-3-GlcNAc-beta-terminus is linked to the 4-position of O-mannose, suggesting that this disaccharide serves as the substrate recognition motif.</text>
</comment>
<dbReference type="AlphaFoldDB" id="F6SIM0"/>
<evidence type="ECO:0000256" key="6">
    <source>
        <dbReference type="ARBA" id="ARBA00022741"/>
    </source>
</evidence>
<dbReference type="GO" id="GO:0005524">
    <property type="term" value="F:ATP binding"/>
    <property type="evidence" value="ECO:0007669"/>
    <property type="project" value="UniProtKB-KW"/>
</dbReference>
<dbReference type="SUPFAM" id="SSF56112">
    <property type="entry name" value="Protein kinase-like (PK-like)"/>
    <property type="match status" value="1"/>
</dbReference>
<evidence type="ECO:0000256" key="10">
    <source>
        <dbReference type="ARBA" id="ARBA00022968"/>
    </source>
</evidence>
<keyword evidence="9" id="KW-0067">ATP-binding</keyword>
<dbReference type="EC" id="2.7.1.183" evidence="2"/>
<evidence type="ECO:0000256" key="12">
    <source>
        <dbReference type="ARBA" id="ARBA00023136"/>
    </source>
</evidence>